<dbReference type="RefSeq" id="WP_389835490.1">
    <property type="nucleotide sequence ID" value="NZ_JBIAJP010000021.1"/>
</dbReference>
<keyword evidence="1" id="KW-1133">Transmembrane helix</keyword>
<keyword evidence="3" id="KW-1185">Reference proteome</keyword>
<name>A0ABW6N8G1_9ACTN</name>
<evidence type="ECO:0000313" key="3">
    <source>
        <dbReference type="Proteomes" id="UP001601422"/>
    </source>
</evidence>
<feature type="transmembrane region" description="Helical" evidence="1">
    <location>
        <begin position="91"/>
        <end position="109"/>
    </location>
</feature>
<evidence type="ECO:0008006" key="4">
    <source>
        <dbReference type="Google" id="ProtNLM"/>
    </source>
</evidence>
<protein>
    <recommendedName>
        <fullName evidence="4">DUF3040 domain-containing protein</fullName>
    </recommendedName>
</protein>
<proteinExistence type="predicted"/>
<dbReference type="Proteomes" id="UP001601422">
    <property type="component" value="Unassembled WGS sequence"/>
</dbReference>
<dbReference type="EMBL" id="JBIAJP010000021">
    <property type="protein sequence ID" value="MFF0009566.1"/>
    <property type="molecule type" value="Genomic_DNA"/>
</dbReference>
<organism evidence="2 3">
    <name type="scientific">Streptomyces tibetensis</name>
    <dbReference type="NCBI Taxonomy" id="2382123"/>
    <lineage>
        <taxon>Bacteria</taxon>
        <taxon>Bacillati</taxon>
        <taxon>Actinomycetota</taxon>
        <taxon>Actinomycetes</taxon>
        <taxon>Kitasatosporales</taxon>
        <taxon>Streptomycetaceae</taxon>
        <taxon>Streptomyces</taxon>
    </lineage>
</organism>
<evidence type="ECO:0000256" key="1">
    <source>
        <dbReference type="SAM" id="Phobius"/>
    </source>
</evidence>
<evidence type="ECO:0000313" key="2">
    <source>
        <dbReference type="EMBL" id="MFF0009566.1"/>
    </source>
</evidence>
<gene>
    <name evidence="2" type="ORF">ACFYQT_39930</name>
</gene>
<sequence length="115" mass="12620">MNSDRVNELRALLRANRPEIAEDTALRDAIARQDAAMRAHREPYSAFRKEIDRMDSGPSIARTAVPVALGLGVFAAIVLTDGTEDLSWVRFLIATLAFWAVTGVSVLAARHWSGD</sequence>
<comment type="caution">
    <text evidence="2">The sequence shown here is derived from an EMBL/GenBank/DDBJ whole genome shotgun (WGS) entry which is preliminary data.</text>
</comment>
<keyword evidence="1" id="KW-0812">Transmembrane</keyword>
<accession>A0ABW6N8G1</accession>
<feature type="transmembrane region" description="Helical" evidence="1">
    <location>
        <begin position="59"/>
        <end position="79"/>
    </location>
</feature>
<reference evidence="2 3" key="1">
    <citation type="submission" date="2024-10" db="EMBL/GenBank/DDBJ databases">
        <title>The Natural Products Discovery Center: Release of the First 8490 Sequenced Strains for Exploring Actinobacteria Biosynthetic Diversity.</title>
        <authorList>
            <person name="Kalkreuter E."/>
            <person name="Kautsar S.A."/>
            <person name="Yang D."/>
            <person name="Bader C.D."/>
            <person name="Teijaro C.N."/>
            <person name="Fluegel L."/>
            <person name="Davis C.M."/>
            <person name="Simpson J.R."/>
            <person name="Lauterbach L."/>
            <person name="Steele A.D."/>
            <person name="Gui C."/>
            <person name="Meng S."/>
            <person name="Li G."/>
            <person name="Viehrig K."/>
            <person name="Ye F."/>
            <person name="Su P."/>
            <person name="Kiefer A.F."/>
            <person name="Nichols A."/>
            <person name="Cepeda A.J."/>
            <person name="Yan W."/>
            <person name="Fan B."/>
            <person name="Jiang Y."/>
            <person name="Adhikari A."/>
            <person name="Zheng C.-J."/>
            <person name="Schuster L."/>
            <person name="Cowan T.M."/>
            <person name="Smanski M.J."/>
            <person name="Chevrette M.G."/>
            <person name="De Carvalho L.P.S."/>
            <person name="Shen B."/>
        </authorList>
    </citation>
    <scope>NUCLEOTIDE SEQUENCE [LARGE SCALE GENOMIC DNA]</scope>
    <source>
        <strain evidence="2 3">NPDC005497</strain>
    </source>
</reference>
<keyword evidence="1" id="KW-0472">Membrane</keyword>